<keyword evidence="9" id="KW-1185">Reference proteome</keyword>
<dbReference type="Proteomes" id="UP000077266">
    <property type="component" value="Unassembled WGS sequence"/>
</dbReference>
<dbReference type="PANTHER" id="PTHR13144:SF0">
    <property type="entry name" value="PROTEIN TEX261"/>
    <property type="match status" value="1"/>
</dbReference>
<gene>
    <name evidence="8" type="ORF">EXIGLDRAFT_664040</name>
</gene>
<dbReference type="GO" id="GO:0030134">
    <property type="term" value="C:COPII-coated ER to Golgi transport vesicle"/>
    <property type="evidence" value="ECO:0007669"/>
    <property type="project" value="TreeGrafter"/>
</dbReference>
<dbReference type="InterPro" id="IPR007277">
    <property type="entry name" value="Svp26/Tex261"/>
</dbReference>
<feature type="compositionally biased region" description="Polar residues" evidence="6">
    <location>
        <begin position="184"/>
        <end position="209"/>
    </location>
</feature>
<proteinExistence type="inferred from homology"/>
<keyword evidence="3 7" id="KW-0812">Transmembrane</keyword>
<evidence type="ECO:0000256" key="6">
    <source>
        <dbReference type="SAM" id="MobiDB-lite"/>
    </source>
</evidence>
<feature type="region of interest" description="Disordered" evidence="6">
    <location>
        <begin position="225"/>
        <end position="323"/>
    </location>
</feature>
<dbReference type="OrthoDB" id="28257at2759"/>
<dbReference type="GO" id="GO:0097020">
    <property type="term" value="F:COPII receptor activity"/>
    <property type="evidence" value="ECO:0007669"/>
    <property type="project" value="InterPro"/>
</dbReference>
<dbReference type="FunCoup" id="A0A165R3V7">
    <property type="interactions" value="121"/>
</dbReference>
<evidence type="ECO:0000313" key="9">
    <source>
        <dbReference type="Proteomes" id="UP000077266"/>
    </source>
</evidence>
<feature type="transmembrane region" description="Helical" evidence="7">
    <location>
        <begin position="69"/>
        <end position="91"/>
    </location>
</feature>
<dbReference type="STRING" id="1314781.A0A165R3V7"/>
<dbReference type="AlphaFoldDB" id="A0A165R3V7"/>
<evidence type="ECO:0000256" key="3">
    <source>
        <dbReference type="ARBA" id="ARBA00022692"/>
    </source>
</evidence>
<feature type="transmembrane region" description="Helical" evidence="7">
    <location>
        <begin position="149"/>
        <end position="170"/>
    </location>
</feature>
<organism evidence="8 9">
    <name type="scientific">Exidia glandulosa HHB12029</name>
    <dbReference type="NCBI Taxonomy" id="1314781"/>
    <lineage>
        <taxon>Eukaryota</taxon>
        <taxon>Fungi</taxon>
        <taxon>Dikarya</taxon>
        <taxon>Basidiomycota</taxon>
        <taxon>Agaricomycotina</taxon>
        <taxon>Agaricomycetes</taxon>
        <taxon>Auriculariales</taxon>
        <taxon>Exidiaceae</taxon>
        <taxon>Exidia</taxon>
    </lineage>
</organism>
<dbReference type="GO" id="GO:0005789">
    <property type="term" value="C:endoplasmic reticulum membrane"/>
    <property type="evidence" value="ECO:0007669"/>
    <property type="project" value="TreeGrafter"/>
</dbReference>
<reference evidence="8 9" key="1">
    <citation type="journal article" date="2016" name="Mol. Biol. Evol.">
        <title>Comparative Genomics of Early-Diverging Mushroom-Forming Fungi Provides Insights into the Origins of Lignocellulose Decay Capabilities.</title>
        <authorList>
            <person name="Nagy L.G."/>
            <person name="Riley R."/>
            <person name="Tritt A."/>
            <person name="Adam C."/>
            <person name="Daum C."/>
            <person name="Floudas D."/>
            <person name="Sun H."/>
            <person name="Yadav J.S."/>
            <person name="Pangilinan J."/>
            <person name="Larsson K.H."/>
            <person name="Matsuura K."/>
            <person name="Barry K."/>
            <person name="Labutti K."/>
            <person name="Kuo R."/>
            <person name="Ohm R.A."/>
            <person name="Bhattacharya S.S."/>
            <person name="Shirouzu T."/>
            <person name="Yoshinaga Y."/>
            <person name="Martin F.M."/>
            <person name="Grigoriev I.V."/>
            <person name="Hibbett D.S."/>
        </authorList>
    </citation>
    <scope>NUCLEOTIDE SEQUENCE [LARGE SCALE GENOMIC DNA]</scope>
    <source>
        <strain evidence="8 9">HHB12029</strain>
    </source>
</reference>
<feature type="compositionally biased region" description="Low complexity" evidence="6">
    <location>
        <begin position="299"/>
        <end position="308"/>
    </location>
</feature>
<dbReference type="InParanoid" id="A0A165R3V7"/>
<evidence type="ECO:0000256" key="7">
    <source>
        <dbReference type="SAM" id="Phobius"/>
    </source>
</evidence>
<feature type="transmembrane region" description="Helical" evidence="7">
    <location>
        <begin position="7"/>
        <end position="31"/>
    </location>
</feature>
<dbReference type="Pfam" id="PF04148">
    <property type="entry name" value="Erv26"/>
    <property type="match status" value="1"/>
</dbReference>
<dbReference type="EMBL" id="KV425882">
    <property type="protein sequence ID" value="KZW04466.1"/>
    <property type="molecule type" value="Genomic_DNA"/>
</dbReference>
<feature type="transmembrane region" description="Helical" evidence="7">
    <location>
        <begin position="97"/>
        <end position="117"/>
    </location>
</feature>
<name>A0A165R3V7_EXIGL</name>
<keyword evidence="4 7" id="KW-1133">Transmembrane helix</keyword>
<accession>A0A165R3V7</accession>
<evidence type="ECO:0000256" key="5">
    <source>
        <dbReference type="ARBA" id="ARBA00023136"/>
    </source>
</evidence>
<dbReference type="PANTHER" id="PTHR13144">
    <property type="entry name" value="TEX261 PROTEIN"/>
    <property type="match status" value="1"/>
</dbReference>
<dbReference type="GO" id="GO:0006888">
    <property type="term" value="P:endoplasmic reticulum to Golgi vesicle-mediated transport"/>
    <property type="evidence" value="ECO:0007669"/>
    <property type="project" value="InterPro"/>
</dbReference>
<evidence type="ECO:0000256" key="1">
    <source>
        <dbReference type="ARBA" id="ARBA00004141"/>
    </source>
</evidence>
<protein>
    <submittedName>
        <fullName evidence="8">DUF396-domain-containing protein</fullName>
    </submittedName>
</protein>
<comment type="similarity">
    <text evidence="2">Belongs to the SVP26 family.</text>
</comment>
<evidence type="ECO:0000313" key="8">
    <source>
        <dbReference type="EMBL" id="KZW04466.1"/>
    </source>
</evidence>
<feature type="compositionally biased region" description="Polar residues" evidence="6">
    <location>
        <begin position="244"/>
        <end position="258"/>
    </location>
</feature>
<comment type="subcellular location">
    <subcellularLocation>
        <location evidence="1">Membrane</location>
        <topology evidence="1">Multi-pass membrane protein</topology>
    </subcellularLocation>
</comment>
<keyword evidence="5 7" id="KW-0472">Membrane</keyword>
<evidence type="ECO:0000256" key="2">
    <source>
        <dbReference type="ARBA" id="ARBA00008096"/>
    </source>
</evidence>
<dbReference type="GO" id="GO:0000139">
    <property type="term" value="C:Golgi membrane"/>
    <property type="evidence" value="ECO:0007669"/>
    <property type="project" value="TreeGrafter"/>
</dbReference>
<sequence>MPLLTPLSYLATAACFVFVTLSLASGLLYLAEVIEEHSRAAKIIGQRAIYAIIGLHVLLWAFDSLPWRLVAFSIVCHGVYLQNLGSLWPFISLKSLTFIASCVLVVADHFLWFHYFANAMQEARKRNAATYHRPHTPIPRNSGPSFMEVAAFFGVCIWLVPLFLFLSLSANDNALPTMSMDASRPSTPVPGQSHLSSQQQTPKPSRSSLFKTTFDALIDVVPTRLRPRRNTDREGLIASYHPSRPTSPAPQASPSGSWTFADAPQGTLTPRPRGGSTNAHTNGDFKLAPPPMGLGGSMRRGTTSSVRRTSMDGPEAAAYGSARLSPRIPSARMGLGLADEDYNIIRPSSPLKQSTT</sequence>
<feature type="transmembrane region" description="Helical" evidence="7">
    <location>
        <begin position="43"/>
        <end position="62"/>
    </location>
</feature>
<evidence type="ECO:0000256" key="4">
    <source>
        <dbReference type="ARBA" id="ARBA00022989"/>
    </source>
</evidence>
<feature type="region of interest" description="Disordered" evidence="6">
    <location>
        <begin position="179"/>
        <end position="209"/>
    </location>
</feature>